<gene>
    <name evidence="6" type="primary">rps5</name>
    <name evidence="6" type="ORF">LDC_0909</name>
</gene>
<protein>
    <submittedName>
        <fullName evidence="6">30S ribosomal protein S5</fullName>
    </submittedName>
</protein>
<dbReference type="SUPFAM" id="SSF54211">
    <property type="entry name" value="Ribosomal protein S5 domain 2-like"/>
    <property type="match status" value="1"/>
</dbReference>
<dbReference type="PROSITE" id="PS50881">
    <property type="entry name" value="S5_DSRBD"/>
    <property type="match status" value="1"/>
</dbReference>
<dbReference type="InterPro" id="IPR013810">
    <property type="entry name" value="Ribosomal_uS5_N"/>
</dbReference>
<feature type="region of interest" description="Disordered" evidence="4">
    <location>
        <begin position="1"/>
        <end position="54"/>
    </location>
</feature>
<proteinExistence type="inferred from homology"/>
<evidence type="ECO:0000256" key="1">
    <source>
        <dbReference type="ARBA" id="ARBA00008945"/>
    </source>
</evidence>
<dbReference type="GO" id="GO:0003723">
    <property type="term" value="F:RNA binding"/>
    <property type="evidence" value="ECO:0007669"/>
    <property type="project" value="InterPro"/>
</dbReference>
<evidence type="ECO:0000256" key="2">
    <source>
        <dbReference type="ARBA" id="ARBA00022980"/>
    </source>
</evidence>
<dbReference type="PANTHER" id="PTHR13718:SF61">
    <property type="entry name" value="SMALL RIBOSOMAL SUBUNIT PROTEIN US5M"/>
    <property type="match status" value="1"/>
</dbReference>
<dbReference type="InterPro" id="IPR005324">
    <property type="entry name" value="Ribosomal_uS5_C"/>
</dbReference>
<name>D9PHA9_9ZZZZ</name>
<evidence type="ECO:0000256" key="3">
    <source>
        <dbReference type="ARBA" id="ARBA00023274"/>
    </source>
</evidence>
<comment type="similarity">
    <text evidence="1">Belongs to the universal ribosomal protein uS5 family.</text>
</comment>
<dbReference type="GO" id="GO:0003735">
    <property type="term" value="F:structural constituent of ribosome"/>
    <property type="evidence" value="ECO:0007669"/>
    <property type="project" value="InterPro"/>
</dbReference>
<evidence type="ECO:0000313" key="6">
    <source>
        <dbReference type="EMBL" id="EFK97048.1"/>
    </source>
</evidence>
<sequence length="250" mass="28415">MTEENKKTTMDEEVVENIQNETPMEEEKEEAIKIEKTEQKDDNKSSKKDFEKKPFKKNFKKRTFTKEKPEFEQKILSLRRVTRVMAGGRRFSFSVAMVIGDKKNRVGLGTGKANDVVSAIDKATRDAKKKMIKVKITDKGSVPFDLNAKYKASEIQIRPVIGKGLAAGGAVRYVLEFAGIKEAGAKILSRSKNNINNAKATIIALTPISERYIQDESKKKIMDTRKTGFRNDKRTPRKSFNNNFIETKKD</sequence>
<evidence type="ECO:0000256" key="4">
    <source>
        <dbReference type="SAM" id="MobiDB-lite"/>
    </source>
</evidence>
<accession>D9PHA9</accession>
<feature type="region of interest" description="Disordered" evidence="4">
    <location>
        <begin position="223"/>
        <end position="250"/>
    </location>
</feature>
<dbReference type="AlphaFoldDB" id="D9PHA9"/>
<feature type="domain" description="S5 DRBM" evidence="5">
    <location>
        <begin position="71"/>
        <end position="134"/>
    </location>
</feature>
<feature type="compositionally biased region" description="Basic and acidic residues" evidence="4">
    <location>
        <begin position="223"/>
        <end position="234"/>
    </location>
</feature>
<dbReference type="Pfam" id="PF00333">
    <property type="entry name" value="Ribosomal_S5"/>
    <property type="match status" value="1"/>
</dbReference>
<organism evidence="6">
    <name type="scientific">sediment metagenome</name>
    <dbReference type="NCBI Taxonomy" id="749907"/>
    <lineage>
        <taxon>unclassified sequences</taxon>
        <taxon>metagenomes</taxon>
        <taxon>ecological metagenomes</taxon>
    </lineage>
</organism>
<feature type="compositionally biased region" description="Basic and acidic residues" evidence="4">
    <location>
        <begin position="1"/>
        <end position="10"/>
    </location>
</feature>
<dbReference type="GO" id="GO:0006412">
    <property type="term" value="P:translation"/>
    <property type="evidence" value="ECO:0007669"/>
    <property type="project" value="InterPro"/>
</dbReference>
<dbReference type="Gene3D" id="3.30.230.10">
    <property type="match status" value="1"/>
</dbReference>
<dbReference type="EMBL" id="ADZX01000362">
    <property type="protein sequence ID" value="EFK97048.1"/>
    <property type="molecule type" value="Genomic_DNA"/>
</dbReference>
<dbReference type="SUPFAM" id="SSF54768">
    <property type="entry name" value="dsRNA-binding domain-like"/>
    <property type="match status" value="1"/>
</dbReference>
<evidence type="ECO:0000259" key="5">
    <source>
        <dbReference type="PROSITE" id="PS50881"/>
    </source>
</evidence>
<dbReference type="InterPro" id="IPR020568">
    <property type="entry name" value="Ribosomal_Su5_D2-typ_SF"/>
</dbReference>
<reference evidence="6" key="1">
    <citation type="submission" date="2010-07" db="EMBL/GenBank/DDBJ databases">
        <authorList>
            <consortium name="CONSOLIDER consortium CSD2007-00005"/>
            <person name="Guazzaroni M.-E."/>
            <person name="Richter M."/>
            <person name="Garcia-Salamanca A."/>
            <person name="Yarza P."/>
            <person name="Ferrer M."/>
        </authorList>
    </citation>
    <scope>NUCLEOTIDE SEQUENCE</scope>
</reference>
<feature type="compositionally biased region" description="Polar residues" evidence="4">
    <location>
        <begin position="238"/>
        <end position="250"/>
    </location>
</feature>
<dbReference type="InterPro" id="IPR014721">
    <property type="entry name" value="Ribsml_uS5_D2-typ_fold_subgr"/>
</dbReference>
<dbReference type="Pfam" id="PF03719">
    <property type="entry name" value="Ribosomal_S5_C"/>
    <property type="match status" value="1"/>
</dbReference>
<dbReference type="PANTHER" id="PTHR13718">
    <property type="entry name" value="RIBOSOMAL S SUBUNIT"/>
    <property type="match status" value="1"/>
</dbReference>
<dbReference type="InterPro" id="IPR000851">
    <property type="entry name" value="Ribosomal_uS5"/>
</dbReference>
<comment type="caution">
    <text evidence="6">The sequence shown here is derived from an EMBL/GenBank/DDBJ whole genome shotgun (WGS) entry which is preliminary data.</text>
</comment>
<feature type="compositionally biased region" description="Basic and acidic residues" evidence="4">
    <location>
        <begin position="30"/>
        <end position="53"/>
    </location>
</feature>
<keyword evidence="2 6" id="KW-0689">Ribosomal protein</keyword>
<dbReference type="Gene3D" id="3.30.160.20">
    <property type="match status" value="1"/>
</dbReference>
<reference evidence="6" key="2">
    <citation type="journal article" date="2011" name="Microb. Ecol.">
        <title>Taxonomic and Functional Metagenomic Profiling of the Microbial Community in the Anoxic Sediment of a Sub-saline Shallow Lake (Laguna de Carrizo, Central Spain).</title>
        <authorList>
            <person name="Ferrer M."/>
            <person name="Guazzaroni M.E."/>
            <person name="Richter M."/>
            <person name="Garcia-Salamanca A."/>
            <person name="Yarza P."/>
            <person name="Suarez-Suarez A."/>
            <person name="Solano J."/>
            <person name="Alcaide M."/>
            <person name="van Dillewijn P."/>
            <person name="Molina-Henares M.A."/>
            <person name="Lopez-Cortes N."/>
            <person name="Al-Ramahi Y."/>
            <person name="Guerrero C."/>
            <person name="Acosta A."/>
            <person name="de Eugenio L.I."/>
            <person name="Martinez V."/>
            <person name="Marques S."/>
            <person name="Rojo F."/>
            <person name="Santero E."/>
            <person name="Genilloud O."/>
            <person name="Perez-Perez J."/>
            <person name="Rossello-Mora R."/>
            <person name="Ramos J.L."/>
        </authorList>
    </citation>
    <scope>NUCLEOTIDE SEQUENCE</scope>
</reference>
<dbReference type="GO" id="GO:0005763">
    <property type="term" value="C:mitochondrial small ribosomal subunit"/>
    <property type="evidence" value="ECO:0007669"/>
    <property type="project" value="TreeGrafter"/>
</dbReference>
<keyword evidence="3" id="KW-0687">Ribonucleoprotein</keyword>